<evidence type="ECO:0000259" key="13">
    <source>
        <dbReference type="Pfam" id="PF00133"/>
    </source>
</evidence>
<dbReference type="Pfam" id="PF00133">
    <property type="entry name" value="tRNA-synt_1"/>
    <property type="match status" value="1"/>
</dbReference>
<dbReference type="PRINTS" id="PR00984">
    <property type="entry name" value="TRNASYNTHILE"/>
</dbReference>
<dbReference type="InterPro" id="IPR002301">
    <property type="entry name" value="Ile-tRNA-ligase"/>
</dbReference>
<dbReference type="GO" id="GO:0032543">
    <property type="term" value="P:mitochondrial translation"/>
    <property type="evidence" value="ECO:0007669"/>
    <property type="project" value="TreeGrafter"/>
</dbReference>
<feature type="domain" description="Methionyl/Valyl/Leucyl/Isoleucyl-tRNA synthetase anticodon-binding" evidence="14">
    <location>
        <begin position="702"/>
        <end position="856"/>
    </location>
</feature>
<dbReference type="EC" id="6.1.1.5" evidence="3"/>
<dbReference type="InterPro" id="IPR002300">
    <property type="entry name" value="aa-tRNA-synth_Ia"/>
</dbReference>
<dbReference type="GO" id="GO:0002161">
    <property type="term" value="F:aminoacyl-tRNA deacylase activity"/>
    <property type="evidence" value="ECO:0007669"/>
    <property type="project" value="InterPro"/>
</dbReference>
<feature type="domain" description="Aminoacyl-tRNA synthetase class Ia" evidence="13">
    <location>
        <begin position="38"/>
        <end position="662"/>
    </location>
</feature>
<comment type="similarity">
    <text evidence="2 12">Belongs to the class-I aminoacyl-tRNA synthetase family.</text>
</comment>
<name>A0A420HLP0_9PEZI</name>
<dbReference type="GO" id="GO:0005524">
    <property type="term" value="F:ATP binding"/>
    <property type="evidence" value="ECO:0007669"/>
    <property type="project" value="UniProtKB-KW"/>
</dbReference>
<dbReference type="SUPFAM" id="SSF47323">
    <property type="entry name" value="Anticodon-binding domain of a subclass of class I aminoacyl-tRNA synthetases"/>
    <property type="match status" value="1"/>
</dbReference>
<evidence type="ECO:0000313" key="16">
    <source>
        <dbReference type="Proteomes" id="UP000286134"/>
    </source>
</evidence>
<evidence type="ECO:0000256" key="12">
    <source>
        <dbReference type="RuleBase" id="RU363035"/>
    </source>
</evidence>
<gene>
    <name evidence="15" type="ORF">OnM2_068021</name>
</gene>
<evidence type="ECO:0000256" key="5">
    <source>
        <dbReference type="ARBA" id="ARBA00022741"/>
    </source>
</evidence>
<dbReference type="Gene3D" id="3.90.740.10">
    <property type="entry name" value="Valyl/Leucyl/Isoleucyl-tRNA synthetase, editing domain"/>
    <property type="match status" value="1"/>
</dbReference>
<dbReference type="OrthoDB" id="10264412at2759"/>
<dbReference type="PROSITE" id="PS00178">
    <property type="entry name" value="AA_TRNA_LIGASE_I"/>
    <property type="match status" value="1"/>
</dbReference>
<dbReference type="InterPro" id="IPR009008">
    <property type="entry name" value="Val/Leu/Ile-tRNA-synth_edit"/>
</dbReference>
<dbReference type="InterPro" id="IPR050081">
    <property type="entry name" value="Ile-tRNA_ligase"/>
</dbReference>
<keyword evidence="8 12" id="KW-0030">Aminoacyl-tRNA synthetase</keyword>
<keyword evidence="6 12" id="KW-0067">ATP-binding</keyword>
<dbReference type="SUPFAM" id="SSF52374">
    <property type="entry name" value="Nucleotidylyl transferase"/>
    <property type="match status" value="1"/>
</dbReference>
<protein>
    <recommendedName>
        <fullName evidence="11">Isoleucine--tRNA ligase, mitochondrial</fullName>
        <ecNumber evidence="3">6.1.1.5</ecNumber>
    </recommendedName>
    <alternativeName>
        <fullName evidence="9">Isoleucyl-tRNA synthetase</fullName>
    </alternativeName>
</protein>
<dbReference type="Pfam" id="PF08264">
    <property type="entry name" value="Anticodon_1"/>
    <property type="match status" value="1"/>
</dbReference>
<dbReference type="InterPro" id="IPR013155">
    <property type="entry name" value="M/V/L/I-tRNA-synth_anticd-bd"/>
</dbReference>
<dbReference type="PANTHER" id="PTHR42765">
    <property type="entry name" value="SOLEUCYL-TRNA SYNTHETASE"/>
    <property type="match status" value="1"/>
</dbReference>
<dbReference type="Gene3D" id="1.10.10.830">
    <property type="entry name" value="Ile-tRNA synthetase CP2 domain-like"/>
    <property type="match status" value="1"/>
</dbReference>
<dbReference type="InterPro" id="IPR001412">
    <property type="entry name" value="aa-tRNA-synth_I_CS"/>
</dbReference>
<dbReference type="GO" id="GO:0006428">
    <property type="term" value="P:isoleucyl-tRNA aminoacylation"/>
    <property type="evidence" value="ECO:0007669"/>
    <property type="project" value="InterPro"/>
</dbReference>
<dbReference type="Gene3D" id="1.10.730.20">
    <property type="match status" value="1"/>
</dbReference>
<keyword evidence="4 12" id="KW-0436">Ligase</keyword>
<dbReference type="InterPro" id="IPR014729">
    <property type="entry name" value="Rossmann-like_a/b/a_fold"/>
</dbReference>
<evidence type="ECO:0000256" key="8">
    <source>
        <dbReference type="ARBA" id="ARBA00023146"/>
    </source>
</evidence>
<dbReference type="CDD" id="cd07960">
    <property type="entry name" value="Anticodon_Ia_Ile_BEm"/>
    <property type="match status" value="1"/>
</dbReference>
<dbReference type="EMBL" id="MCFK01006841">
    <property type="protein sequence ID" value="RKF58348.1"/>
    <property type="molecule type" value="Genomic_DNA"/>
</dbReference>
<reference evidence="15 16" key="1">
    <citation type="journal article" date="2018" name="BMC Genomics">
        <title>Comparative genome analyses reveal sequence features reflecting distinct modes of host-adaptation between dicot and monocot powdery mildew.</title>
        <authorList>
            <person name="Wu Y."/>
            <person name="Ma X."/>
            <person name="Pan Z."/>
            <person name="Kale S.D."/>
            <person name="Song Y."/>
            <person name="King H."/>
            <person name="Zhang Q."/>
            <person name="Presley C."/>
            <person name="Deng X."/>
            <person name="Wei C.I."/>
            <person name="Xiao S."/>
        </authorList>
    </citation>
    <scope>NUCLEOTIDE SEQUENCE [LARGE SCALE GENOMIC DNA]</scope>
    <source>
        <strain evidence="15">UMSG2</strain>
    </source>
</reference>
<dbReference type="SUPFAM" id="SSF50677">
    <property type="entry name" value="ValRS/IleRS/LeuRS editing domain"/>
    <property type="match status" value="1"/>
</dbReference>
<dbReference type="GO" id="GO:0000049">
    <property type="term" value="F:tRNA binding"/>
    <property type="evidence" value="ECO:0007669"/>
    <property type="project" value="InterPro"/>
</dbReference>
<dbReference type="InterPro" id="IPR033708">
    <property type="entry name" value="Anticodon_Ile_BEm"/>
</dbReference>
<dbReference type="AlphaFoldDB" id="A0A420HLP0"/>
<evidence type="ECO:0000256" key="3">
    <source>
        <dbReference type="ARBA" id="ARBA00013165"/>
    </source>
</evidence>
<accession>A0A420HLP0</accession>
<sequence>MPIRPQKSWSCTLRLPKSSFPARPSITDQVDYLKRCTDDLYKWQSRERSSDPSFLLHDGPPYANGELHIGHALNKILKDIICRRQIQKGKRVIYVPGWDCHGLPIELKALERQRVSDKSGDAVYDSIKIRKIARELASETVKSQMKNFREWGIMADWAQAWKTMDKPYEINQLRIFQSMVKKGLIFRRFKPVYWSPSSQTALAEAELEYKIDHCSTAAYVKFPIVTIPEALEKTLPLGAKLYAVTWTTTPWTLPANRAIAIHSELEYSIVNHDSEFLIIAKDRIEEVTKLLSKEPTEIFRDCILGRDLKGAQYTHIFGGSTFYPIIEAEFVSADSGSGLVHVAPGHGQDDYEICTRLGIEAAAPVNDLGCFTADAFPQNPSTLEGISVLDGGGAKVLELLGNHVVFTHTYKHKYPYDWRTKLPVIIRATEQWFADVGNIKDEAIKNLKTVFFIPESGRSRLESFVKGRNEWCISRQRAWGVPIPALYKENGTAILTTESIEHIISVIHKRGIDAWWTDSPEEPSWIPPYLNGNLRRGKDTMDVWFDSGSSWNQMNGRADVYLEGTDQHRGWFQSSLLTYVGGSGRKEAPFKTLITHGFVLDQAGKKMSKSIGNVISPNQIIDGSLLPPKVKKKKGGSSVSQALGVDALRLWVASCDFTRDVVIGESVLKSNHSALLKFRMILKMLLGSMHCPGENFIITTLDQIALTHLQLVMAEVNSSYDKFEFYQAVKAINKWVNTELSSFYLEAIKDRLYCGDGGSVLDKIFNGLLKMLTPITPLLVEEAWSHRPEWMKARGDPHPFHMTPQKPFTIDHDLNRLPFIISDIPWLMNAAGAIRAAQEQARAQKLIGSSLESSVILELPTSGAAIFSRYIADLESIFVVSSVALGVEPADEWKFSSNFDIPEGRATAWITAPKHEKCPRCWRYVAPAQDQLCRRCEEFVANFPTTHSMTRPDIGLS</sequence>
<dbReference type="NCBIfam" id="TIGR00392">
    <property type="entry name" value="ileS"/>
    <property type="match status" value="1"/>
</dbReference>
<dbReference type="InterPro" id="IPR009080">
    <property type="entry name" value="tRNAsynth_Ia_anticodon-bd"/>
</dbReference>
<evidence type="ECO:0000256" key="1">
    <source>
        <dbReference type="ARBA" id="ARBA00004173"/>
    </source>
</evidence>
<comment type="caution">
    <text evidence="15">The sequence shown here is derived from an EMBL/GenBank/DDBJ whole genome shotgun (WGS) entry which is preliminary data.</text>
</comment>
<keyword evidence="7 12" id="KW-0648">Protein biosynthesis</keyword>
<dbReference type="Proteomes" id="UP000286134">
    <property type="component" value="Unassembled WGS sequence"/>
</dbReference>
<dbReference type="GO" id="GO:0005739">
    <property type="term" value="C:mitochondrion"/>
    <property type="evidence" value="ECO:0007669"/>
    <property type="project" value="UniProtKB-SubCell"/>
</dbReference>
<evidence type="ECO:0000256" key="10">
    <source>
        <dbReference type="ARBA" id="ARBA00048359"/>
    </source>
</evidence>
<evidence type="ECO:0000259" key="14">
    <source>
        <dbReference type="Pfam" id="PF08264"/>
    </source>
</evidence>
<dbReference type="FunFam" id="3.40.50.620:FF:000111">
    <property type="entry name" value="Mitochondrial isoleucyl-tRNA synthetase"/>
    <property type="match status" value="1"/>
</dbReference>
<dbReference type="PANTHER" id="PTHR42765:SF1">
    <property type="entry name" value="ISOLEUCINE--TRNA LIGASE, MITOCHONDRIAL"/>
    <property type="match status" value="1"/>
</dbReference>
<evidence type="ECO:0000256" key="11">
    <source>
        <dbReference type="ARBA" id="ARBA00068280"/>
    </source>
</evidence>
<evidence type="ECO:0000256" key="9">
    <source>
        <dbReference type="ARBA" id="ARBA00032665"/>
    </source>
</evidence>
<comment type="catalytic activity">
    <reaction evidence="10">
        <text>tRNA(Ile) + L-isoleucine + ATP = L-isoleucyl-tRNA(Ile) + AMP + diphosphate</text>
        <dbReference type="Rhea" id="RHEA:11060"/>
        <dbReference type="Rhea" id="RHEA-COMP:9666"/>
        <dbReference type="Rhea" id="RHEA-COMP:9695"/>
        <dbReference type="ChEBI" id="CHEBI:30616"/>
        <dbReference type="ChEBI" id="CHEBI:33019"/>
        <dbReference type="ChEBI" id="CHEBI:58045"/>
        <dbReference type="ChEBI" id="CHEBI:78442"/>
        <dbReference type="ChEBI" id="CHEBI:78528"/>
        <dbReference type="ChEBI" id="CHEBI:456215"/>
        <dbReference type="EC" id="6.1.1.5"/>
    </reaction>
</comment>
<dbReference type="STRING" id="212602.A0A420HLP0"/>
<proteinExistence type="inferred from homology"/>
<organism evidence="15 16">
    <name type="scientific">Erysiphe neolycopersici</name>
    <dbReference type="NCBI Taxonomy" id="212602"/>
    <lineage>
        <taxon>Eukaryota</taxon>
        <taxon>Fungi</taxon>
        <taxon>Dikarya</taxon>
        <taxon>Ascomycota</taxon>
        <taxon>Pezizomycotina</taxon>
        <taxon>Leotiomycetes</taxon>
        <taxon>Erysiphales</taxon>
        <taxon>Erysiphaceae</taxon>
        <taxon>Erysiphe</taxon>
    </lineage>
</organism>
<keyword evidence="16" id="KW-1185">Reference proteome</keyword>
<evidence type="ECO:0000256" key="7">
    <source>
        <dbReference type="ARBA" id="ARBA00022917"/>
    </source>
</evidence>
<keyword evidence="5 12" id="KW-0547">Nucleotide-binding</keyword>
<dbReference type="Gene3D" id="3.40.50.620">
    <property type="entry name" value="HUPs"/>
    <property type="match status" value="2"/>
</dbReference>
<comment type="subcellular location">
    <subcellularLocation>
        <location evidence="1">Mitochondrion</location>
    </subcellularLocation>
</comment>
<evidence type="ECO:0000256" key="4">
    <source>
        <dbReference type="ARBA" id="ARBA00022598"/>
    </source>
</evidence>
<evidence type="ECO:0000256" key="2">
    <source>
        <dbReference type="ARBA" id="ARBA00005594"/>
    </source>
</evidence>
<evidence type="ECO:0000313" key="15">
    <source>
        <dbReference type="EMBL" id="RKF58348.1"/>
    </source>
</evidence>
<evidence type="ECO:0000256" key="6">
    <source>
        <dbReference type="ARBA" id="ARBA00022840"/>
    </source>
</evidence>
<dbReference type="GO" id="GO:0004822">
    <property type="term" value="F:isoleucine-tRNA ligase activity"/>
    <property type="evidence" value="ECO:0007669"/>
    <property type="project" value="UniProtKB-EC"/>
</dbReference>